<feature type="region of interest" description="Disordered" evidence="1">
    <location>
        <begin position="49"/>
        <end position="74"/>
    </location>
</feature>
<feature type="non-terminal residue" evidence="3">
    <location>
        <position position="1151"/>
    </location>
</feature>
<dbReference type="GO" id="GO:0045505">
    <property type="term" value="F:dynein intermediate chain binding"/>
    <property type="evidence" value="ECO:0007669"/>
    <property type="project" value="InterPro"/>
</dbReference>
<name>A0AAE0GP47_9CHLO</name>
<dbReference type="EMBL" id="LGRX02003832">
    <property type="protein sequence ID" value="KAK3281453.1"/>
    <property type="molecule type" value="Genomic_DNA"/>
</dbReference>
<organism evidence="3 4">
    <name type="scientific">Cymbomonas tetramitiformis</name>
    <dbReference type="NCBI Taxonomy" id="36881"/>
    <lineage>
        <taxon>Eukaryota</taxon>
        <taxon>Viridiplantae</taxon>
        <taxon>Chlorophyta</taxon>
        <taxon>Pyramimonadophyceae</taxon>
        <taxon>Pyramimonadales</taxon>
        <taxon>Pyramimonadaceae</taxon>
        <taxon>Cymbomonas</taxon>
    </lineage>
</organism>
<dbReference type="Pfam" id="PF08385">
    <property type="entry name" value="DHC_N1"/>
    <property type="match status" value="1"/>
</dbReference>
<dbReference type="GO" id="GO:0051959">
    <property type="term" value="F:dynein light intermediate chain binding"/>
    <property type="evidence" value="ECO:0007669"/>
    <property type="project" value="InterPro"/>
</dbReference>
<reference evidence="3 4" key="1">
    <citation type="journal article" date="2015" name="Genome Biol. Evol.">
        <title>Comparative Genomics of a Bacterivorous Green Alga Reveals Evolutionary Causalities and Consequences of Phago-Mixotrophic Mode of Nutrition.</title>
        <authorList>
            <person name="Burns J.A."/>
            <person name="Paasch A."/>
            <person name="Narechania A."/>
            <person name="Kim E."/>
        </authorList>
    </citation>
    <scope>NUCLEOTIDE SEQUENCE [LARGE SCALE GENOMIC DNA]</scope>
    <source>
        <strain evidence="3 4">PLY_AMNH</strain>
    </source>
</reference>
<keyword evidence="4" id="KW-1185">Reference proteome</keyword>
<dbReference type="PANTHER" id="PTHR22878:SF63">
    <property type="entry name" value="DYNEIN AXONEMAL HEAVY CHAIN 10"/>
    <property type="match status" value="1"/>
</dbReference>
<evidence type="ECO:0000313" key="4">
    <source>
        <dbReference type="Proteomes" id="UP001190700"/>
    </source>
</evidence>
<gene>
    <name evidence="3" type="ORF">CYMTET_10756</name>
</gene>
<comment type="caution">
    <text evidence="3">The sequence shown here is derived from an EMBL/GenBank/DDBJ whole genome shotgun (WGS) entry which is preliminary data.</text>
</comment>
<dbReference type="InterPro" id="IPR013594">
    <property type="entry name" value="Dynein_heavy_tail"/>
</dbReference>
<evidence type="ECO:0000256" key="1">
    <source>
        <dbReference type="SAM" id="MobiDB-lite"/>
    </source>
</evidence>
<dbReference type="InterPro" id="IPR026983">
    <property type="entry name" value="DHC"/>
</dbReference>
<proteinExistence type="predicted"/>
<sequence>MGRGGDGPLAVEDPRIEWLRSKTCSSLGIEEEDFNSLVNSEEKLAVFTPFLEGGAEEGTGENQSQLPQPKEPKEVKVAKVEMVKLHLREKVERKNLRARKEKVARHPSRRRRSPPQSTTGGDPSPAPPPKPKAVLKVALHHLPDSVVSKPAVYFLKLDAAARLEEEQMDELVDYGLLSEGPALSVLEEVLSQVYIPMLQLYGSGKPGANQINHDSSSADNSRNELLGNVQKFASQVSHAIQQLTGDIHLNIPNVLIDNLHKAADDYDIVSQLESALAEWTAVLASAIQRESEKVAVGKGPLAEIDFWRERNAALSSLYEQLNLPNVKRMVSVVETGSGDTNLLTSFKSQFGELTKLYVEAKDNVKFLTTLERHFKNISSGTLTQVLESLPSMMNALRMVWIISRHYSDDTRMGSLFERIANEIGDTVAEEIDVKVLFRMPPADATSKIELAKNVLEQWSEVYLKIREKIEISGRDARWEFDRKRLFDRTNYMASICGDLLQMVKVVDDFHKFLGPELKAVTGDSLGIDEVIQRVAAMVEPIENLAFDAFDKRYSSQWQGVDAKFTTDKEQIERATRAFIDTSFKKLRSAEGAFELLQNFKSIKSEGAINRQMMDKFNDILEQFSREIDTTREIFEANKHAPPVTRNQPPVAGAINWMRSLFQRIRKTMNRLTSEEDMLKEEAGHEVQRKYIALAKAMVVFEKHWFTQWRETVDNMAMQHLKQAIIKRETNEHGVSTVVVNFHPDLTRLIRETRYLDRMGFVIPDTALNVTLQEEKYHSVVEGLRSMLEHYHSVIGLCTGVEQNLLAKRLEKLEEILNPGFSPLNWNSLGIPDFVASCNKSINEFNSLVNQVQKNSSIIEKVVHTISVAVVVQEPPVAKSEESANLMDLQEFYEYIEKCRLDSVEELLHKYRTIAPLLGKIEEAVAGTNTARSPQLRAYYYYWERAIFQALNKMVLNGMKAFMGILNSRNARKSGPMGLKPPLFKVQSMLVHPEVVVQPPVTEVTKFLSRLVRNLVECTRPFVRWMDGTCLETPEQHVNNEDDEPVVFTFYWDVAANPAVIKTMLALNHTIQKTIAGVNRFMESWRKQQHLWKQDKNSVLDKFAARIPSCGEFEEKLSRYKKLANEIWEFPKFKDVDFIRISSYSLVASIRD</sequence>
<protein>
    <recommendedName>
        <fullName evidence="2">Dynein heavy chain tail domain-containing protein</fullName>
    </recommendedName>
</protein>
<feature type="region of interest" description="Disordered" evidence="1">
    <location>
        <begin position="95"/>
        <end position="132"/>
    </location>
</feature>
<evidence type="ECO:0000313" key="3">
    <source>
        <dbReference type="EMBL" id="KAK3281453.1"/>
    </source>
</evidence>
<evidence type="ECO:0000259" key="2">
    <source>
        <dbReference type="Pfam" id="PF08385"/>
    </source>
</evidence>
<dbReference type="AlphaFoldDB" id="A0AAE0GP47"/>
<dbReference type="GO" id="GO:0007018">
    <property type="term" value="P:microtubule-based movement"/>
    <property type="evidence" value="ECO:0007669"/>
    <property type="project" value="InterPro"/>
</dbReference>
<dbReference type="Proteomes" id="UP001190700">
    <property type="component" value="Unassembled WGS sequence"/>
</dbReference>
<dbReference type="PANTHER" id="PTHR22878">
    <property type="entry name" value="DYNEIN HEAVY CHAIN 6, AXONEMAL-LIKE-RELATED"/>
    <property type="match status" value="1"/>
</dbReference>
<dbReference type="GO" id="GO:0030286">
    <property type="term" value="C:dynein complex"/>
    <property type="evidence" value="ECO:0007669"/>
    <property type="project" value="InterPro"/>
</dbReference>
<feature type="compositionally biased region" description="Basic residues" evidence="1">
    <location>
        <begin position="96"/>
        <end position="113"/>
    </location>
</feature>
<feature type="domain" description="Dynein heavy chain tail" evidence="2">
    <location>
        <begin position="269"/>
        <end position="833"/>
    </location>
</feature>
<accession>A0AAE0GP47</accession>